<dbReference type="EMBL" id="BGZK01000109">
    <property type="protein sequence ID" value="GBP19591.1"/>
    <property type="molecule type" value="Genomic_DNA"/>
</dbReference>
<gene>
    <name evidence="1" type="ORF">EVAR_102139_1</name>
</gene>
<comment type="caution">
    <text evidence="1">The sequence shown here is derived from an EMBL/GenBank/DDBJ whole genome shotgun (WGS) entry which is preliminary data.</text>
</comment>
<evidence type="ECO:0000313" key="2">
    <source>
        <dbReference type="Proteomes" id="UP000299102"/>
    </source>
</evidence>
<dbReference type="Proteomes" id="UP000299102">
    <property type="component" value="Unassembled WGS sequence"/>
</dbReference>
<name>A0A4C1TZS1_EUMVA</name>
<evidence type="ECO:0000313" key="1">
    <source>
        <dbReference type="EMBL" id="GBP19591.1"/>
    </source>
</evidence>
<accession>A0A4C1TZS1</accession>
<protein>
    <submittedName>
        <fullName evidence="1">Uncharacterized protein</fullName>
    </submittedName>
</protein>
<organism evidence="1 2">
    <name type="scientific">Eumeta variegata</name>
    <name type="common">Bagworm moth</name>
    <name type="synonym">Eumeta japonica</name>
    <dbReference type="NCBI Taxonomy" id="151549"/>
    <lineage>
        <taxon>Eukaryota</taxon>
        <taxon>Metazoa</taxon>
        <taxon>Ecdysozoa</taxon>
        <taxon>Arthropoda</taxon>
        <taxon>Hexapoda</taxon>
        <taxon>Insecta</taxon>
        <taxon>Pterygota</taxon>
        <taxon>Neoptera</taxon>
        <taxon>Endopterygota</taxon>
        <taxon>Lepidoptera</taxon>
        <taxon>Glossata</taxon>
        <taxon>Ditrysia</taxon>
        <taxon>Tineoidea</taxon>
        <taxon>Psychidae</taxon>
        <taxon>Oiketicinae</taxon>
        <taxon>Eumeta</taxon>
    </lineage>
</organism>
<dbReference type="AlphaFoldDB" id="A0A4C1TZS1"/>
<proteinExistence type="predicted"/>
<sequence>MDFVRQLDRTRGGGLEADAQRMDCSIIIFKILKKSDFHDKHNFRPSSVYARCWSRISLRKRRAGARKSIIKERKKLTPVYVPCSLRPNKQSVFIPVRFALWPQPAAGARGTTDAVPEAIL</sequence>
<reference evidence="1 2" key="1">
    <citation type="journal article" date="2019" name="Commun. Biol.">
        <title>The bagworm genome reveals a unique fibroin gene that provides high tensile strength.</title>
        <authorList>
            <person name="Kono N."/>
            <person name="Nakamura H."/>
            <person name="Ohtoshi R."/>
            <person name="Tomita M."/>
            <person name="Numata K."/>
            <person name="Arakawa K."/>
        </authorList>
    </citation>
    <scope>NUCLEOTIDE SEQUENCE [LARGE SCALE GENOMIC DNA]</scope>
</reference>
<keyword evidence="2" id="KW-1185">Reference proteome</keyword>